<feature type="compositionally biased region" description="Acidic residues" evidence="1">
    <location>
        <begin position="102"/>
        <end position="121"/>
    </location>
</feature>
<evidence type="ECO:0000256" key="1">
    <source>
        <dbReference type="SAM" id="MobiDB-lite"/>
    </source>
</evidence>
<evidence type="ECO:0000313" key="2">
    <source>
        <dbReference type="Proteomes" id="UP000095287"/>
    </source>
</evidence>
<feature type="compositionally biased region" description="Low complexity" evidence="1">
    <location>
        <begin position="163"/>
        <end position="185"/>
    </location>
</feature>
<proteinExistence type="predicted"/>
<feature type="region of interest" description="Disordered" evidence="1">
    <location>
        <begin position="65"/>
        <end position="185"/>
    </location>
</feature>
<dbReference type="WBParaSite" id="L893_g26121.t1">
    <property type="protein sequence ID" value="L893_g26121.t1"/>
    <property type="gene ID" value="L893_g26121"/>
</dbReference>
<dbReference type="AlphaFoldDB" id="A0A1I7ZGL6"/>
<organism evidence="2 3">
    <name type="scientific">Steinernema glaseri</name>
    <dbReference type="NCBI Taxonomy" id="37863"/>
    <lineage>
        <taxon>Eukaryota</taxon>
        <taxon>Metazoa</taxon>
        <taxon>Ecdysozoa</taxon>
        <taxon>Nematoda</taxon>
        <taxon>Chromadorea</taxon>
        <taxon>Rhabditida</taxon>
        <taxon>Tylenchina</taxon>
        <taxon>Panagrolaimomorpha</taxon>
        <taxon>Strongyloidoidea</taxon>
        <taxon>Steinernematidae</taxon>
        <taxon>Steinernema</taxon>
    </lineage>
</organism>
<feature type="compositionally biased region" description="Polar residues" evidence="1">
    <location>
        <begin position="143"/>
        <end position="158"/>
    </location>
</feature>
<protein>
    <submittedName>
        <fullName evidence="3">Histone-lysine N-methyltransferase SETD1B</fullName>
    </submittedName>
</protein>
<accession>A0A1I7ZGL6</accession>
<keyword evidence="2" id="KW-1185">Reference proteome</keyword>
<sequence length="243" mass="26901">MPTLSSVMSLFTEQAIDKLIREELENDDTDTESNDNYAARYEPSAPQKMDANPEPVKTLPVVAPQATQEETTPGVIQAKGQLILDDQPTQDYNMEKVADDSMSIDDSELESDMEDDEEGMWSDESQAGSETHGKEGKCMKGTTEGQSLESAPQAQPNCSAAEPTVNTDPTAPTNTVPPTSSPQQPTVNVFVNHVYFVNPDCHCRSWPSVTWRPVVSHHPTFSYVFEQGNLLQQQHQDDRRNSV</sequence>
<dbReference type="Proteomes" id="UP000095287">
    <property type="component" value="Unplaced"/>
</dbReference>
<evidence type="ECO:0000313" key="3">
    <source>
        <dbReference type="WBParaSite" id="L893_g26121.t1"/>
    </source>
</evidence>
<reference evidence="3" key="1">
    <citation type="submission" date="2016-11" db="UniProtKB">
        <authorList>
            <consortium name="WormBaseParasite"/>
        </authorList>
    </citation>
    <scope>IDENTIFICATION</scope>
</reference>
<name>A0A1I7ZGL6_9BILA</name>